<feature type="transmembrane region" description="Helical" evidence="1">
    <location>
        <begin position="68"/>
        <end position="85"/>
    </location>
</feature>
<evidence type="ECO:0000313" key="2">
    <source>
        <dbReference type="EMBL" id="PIZ45543.1"/>
    </source>
</evidence>
<feature type="transmembrane region" description="Helical" evidence="1">
    <location>
        <begin position="370"/>
        <end position="391"/>
    </location>
</feature>
<dbReference type="EMBL" id="PFNL01000131">
    <property type="protein sequence ID" value="PIZ45543.1"/>
    <property type="molecule type" value="Genomic_DNA"/>
</dbReference>
<feature type="transmembrane region" description="Helical" evidence="1">
    <location>
        <begin position="331"/>
        <end position="350"/>
    </location>
</feature>
<feature type="transmembrane region" description="Helical" evidence="1">
    <location>
        <begin position="300"/>
        <end position="319"/>
    </location>
</feature>
<feature type="transmembrane region" description="Helical" evidence="1">
    <location>
        <begin position="178"/>
        <end position="198"/>
    </location>
</feature>
<keyword evidence="1" id="KW-0472">Membrane</keyword>
<name>A0A2M7TH82_UNCKA</name>
<feature type="transmembrane region" description="Helical" evidence="1">
    <location>
        <begin position="46"/>
        <end position="62"/>
    </location>
</feature>
<feature type="transmembrane region" description="Helical" evidence="1">
    <location>
        <begin position="218"/>
        <end position="239"/>
    </location>
</feature>
<accession>A0A2M7TH82</accession>
<feature type="transmembrane region" description="Helical" evidence="1">
    <location>
        <begin position="116"/>
        <end position="134"/>
    </location>
</feature>
<evidence type="ECO:0000313" key="3">
    <source>
        <dbReference type="Proteomes" id="UP000228920"/>
    </source>
</evidence>
<proteinExistence type="predicted"/>
<feature type="transmembrane region" description="Helical" evidence="1">
    <location>
        <begin position="92"/>
        <end position="110"/>
    </location>
</feature>
<evidence type="ECO:0000256" key="1">
    <source>
        <dbReference type="SAM" id="Phobius"/>
    </source>
</evidence>
<gene>
    <name evidence="2" type="ORF">COY32_05005</name>
</gene>
<feature type="transmembrane region" description="Helical" evidence="1">
    <location>
        <begin position="259"/>
        <end position="280"/>
    </location>
</feature>
<organism evidence="2 3">
    <name type="scientific">candidate division WWE3 bacterium CG_4_10_14_0_2_um_filter_41_14</name>
    <dbReference type="NCBI Taxonomy" id="1975072"/>
    <lineage>
        <taxon>Bacteria</taxon>
        <taxon>Katanobacteria</taxon>
    </lineage>
</organism>
<keyword evidence="1" id="KW-1133">Transmembrane helix</keyword>
<comment type="caution">
    <text evidence="2">The sequence shown here is derived from an EMBL/GenBank/DDBJ whole genome shotgun (WGS) entry which is preliminary data.</text>
</comment>
<feature type="transmembrane region" description="Helical" evidence="1">
    <location>
        <begin position="6"/>
        <end position="26"/>
    </location>
</feature>
<reference evidence="3" key="1">
    <citation type="submission" date="2017-09" db="EMBL/GenBank/DDBJ databases">
        <title>Depth-based differentiation of microbial function through sediment-hosted aquifers and enrichment of novel symbionts in the deep terrestrial subsurface.</title>
        <authorList>
            <person name="Probst A.J."/>
            <person name="Ladd B."/>
            <person name="Jarett J.K."/>
            <person name="Geller-Mcgrath D.E."/>
            <person name="Sieber C.M.K."/>
            <person name="Emerson J.B."/>
            <person name="Anantharaman K."/>
            <person name="Thomas B.C."/>
            <person name="Malmstrom R."/>
            <person name="Stieglmeier M."/>
            <person name="Klingl A."/>
            <person name="Woyke T."/>
            <person name="Ryan C.M."/>
            <person name="Banfield J.F."/>
        </authorList>
    </citation>
    <scope>NUCLEOTIDE SEQUENCE [LARGE SCALE GENOMIC DNA]</scope>
</reference>
<dbReference type="Proteomes" id="UP000228920">
    <property type="component" value="Unassembled WGS sequence"/>
</dbReference>
<feature type="transmembrane region" description="Helical" evidence="1">
    <location>
        <begin position="400"/>
        <end position="418"/>
    </location>
</feature>
<protein>
    <submittedName>
        <fullName evidence="2">Uncharacterized protein</fullName>
    </submittedName>
</protein>
<sequence>MGSILAVLFFVMSPFLLLALAVYIFFLRRKEDALQVQQYIEKPRNLTLAIAFLIITLNIFAYDVSLGFGVSAFSASVVVACFALVDRPKRTTLVYVVLMVGVLSSLALSFRANGFVLAIDAVVVIFSCGFLILANSVPRIVWSGIWFLRTLYDFFVRLLLNIPTLLAGTKDGTRSLKIFSIVKTVSISLLVFLVFAQLLSSADPIFADLIKTLQEQVFARVFLSVFLTIVFAVVAVVALPSKDDTRDPLRIITVQDLFVPMAIVVFLIGIFLFIQIKYLFGTHADFSTFGLTYSEYVRKGFIELIIASAIGSVLSYGAILKTQGMQHSQKLKGLQVINVVMITELFMLLVSAFKRDLLYFDVYGLTRTRLIGGLFLFWLAGLLTMLLLLLLRKKIMERHLFLVMGVLSICFVAGLNVVNVDKVIAQNYRPSDFNNEIDYYYANQLSEDAIDGWQASVVYAKTLWQDLSQHTTLTESQRKKYVNIKLALITLVEKRDNLTITYGSEDEARYVIGYNNIDEFPDDVIQNRKFLSRNVSELHAYGLMQQQKTLFYDDVNCLLSDMFAFEIENSITTYDDEFYEMYSTERPFVNVANRYYPVQKTNYEQYPDPFYQPISVSENLTKFLRDHRIPTTCSTASLD</sequence>
<dbReference type="Pfam" id="PF13687">
    <property type="entry name" value="DUF4153"/>
    <property type="match status" value="1"/>
</dbReference>
<keyword evidence="1" id="KW-0812">Transmembrane</keyword>
<dbReference type="InterPro" id="IPR025291">
    <property type="entry name" value="DUF4153"/>
</dbReference>
<dbReference type="AlphaFoldDB" id="A0A2M7TH82"/>